<keyword evidence="4" id="KW-0732">Signal</keyword>
<keyword evidence="1 6" id="KW-0489">Methyltransferase</keyword>
<comment type="caution">
    <text evidence="6">The sequence shown here is derived from an EMBL/GenBank/DDBJ whole genome shotgun (WGS) entry which is preliminary data.</text>
</comment>
<dbReference type="PROSITE" id="PS51257">
    <property type="entry name" value="PROKAR_LIPOPROTEIN"/>
    <property type="match status" value="1"/>
</dbReference>
<feature type="domain" description="Methyltransferase" evidence="5">
    <location>
        <begin position="78"/>
        <end position="174"/>
    </location>
</feature>
<reference evidence="6 7" key="1">
    <citation type="submission" date="2019-12" db="EMBL/GenBank/DDBJ databases">
        <title>Genomic-based taxomic classification of the family Erythrobacteraceae.</title>
        <authorList>
            <person name="Xu L."/>
        </authorList>
    </citation>
    <scope>NUCLEOTIDE SEQUENCE [LARGE SCALE GENOMIC DNA]</scope>
    <source>
        <strain evidence="6 7">RC4-10-4</strain>
    </source>
</reference>
<dbReference type="GO" id="GO:0032259">
    <property type="term" value="P:methylation"/>
    <property type="evidence" value="ECO:0007669"/>
    <property type="project" value="UniProtKB-KW"/>
</dbReference>
<sequence>MARRLSIRVLACIALCAGVAACDAADDSRLPTARDFPRPYRPVSELAGNSFSTEEQRDNRREAETVMDQASITEGMTVADIGAGEGYYTVRLADRVGDDGRVLAQDIDPAVLRRLGSRVERERHDNVSIITGDIDHPRLPPNSFDRIFMVHMYHEVTEPYAFLWNMRPALREGGQVIVVDVDRPADQHGIDPQLLFCEFERVGYRLVEFVRKPQIAGYYAQFEVAGERPEPRDIEPCMQPGNDDTALTLADPATGSAQPTGAAREDDGIQGT</sequence>
<proteinExistence type="predicted"/>
<accession>A0A844ZYT7</accession>
<evidence type="ECO:0000313" key="6">
    <source>
        <dbReference type="EMBL" id="MXO93055.1"/>
    </source>
</evidence>
<dbReference type="PANTHER" id="PTHR43861:SF1">
    <property type="entry name" value="TRANS-ACONITATE 2-METHYLTRANSFERASE"/>
    <property type="match status" value="1"/>
</dbReference>
<evidence type="ECO:0000256" key="2">
    <source>
        <dbReference type="ARBA" id="ARBA00022679"/>
    </source>
</evidence>
<feature type="signal peptide" evidence="4">
    <location>
        <begin position="1"/>
        <end position="24"/>
    </location>
</feature>
<dbReference type="PANTHER" id="PTHR43861">
    <property type="entry name" value="TRANS-ACONITATE 2-METHYLTRANSFERASE-RELATED"/>
    <property type="match status" value="1"/>
</dbReference>
<dbReference type="Pfam" id="PF13649">
    <property type="entry name" value="Methyltransf_25"/>
    <property type="match status" value="1"/>
</dbReference>
<keyword evidence="7" id="KW-1185">Reference proteome</keyword>
<dbReference type="Gene3D" id="3.40.50.150">
    <property type="entry name" value="Vaccinia Virus protein VP39"/>
    <property type="match status" value="1"/>
</dbReference>
<dbReference type="InterPro" id="IPR029063">
    <property type="entry name" value="SAM-dependent_MTases_sf"/>
</dbReference>
<evidence type="ECO:0000313" key="7">
    <source>
        <dbReference type="Proteomes" id="UP000460626"/>
    </source>
</evidence>
<feature type="chain" id="PRO_5032585365" evidence="4">
    <location>
        <begin position="25"/>
        <end position="272"/>
    </location>
</feature>
<gene>
    <name evidence="6" type="ORF">GRI62_05475</name>
</gene>
<evidence type="ECO:0000259" key="5">
    <source>
        <dbReference type="Pfam" id="PF13649"/>
    </source>
</evidence>
<dbReference type="Proteomes" id="UP000460626">
    <property type="component" value="Unassembled WGS sequence"/>
</dbReference>
<evidence type="ECO:0000256" key="1">
    <source>
        <dbReference type="ARBA" id="ARBA00022603"/>
    </source>
</evidence>
<dbReference type="CDD" id="cd02440">
    <property type="entry name" value="AdoMet_MTases"/>
    <property type="match status" value="1"/>
</dbReference>
<feature type="compositionally biased region" description="Basic and acidic residues" evidence="3">
    <location>
        <begin position="54"/>
        <end position="64"/>
    </location>
</feature>
<evidence type="ECO:0000256" key="4">
    <source>
        <dbReference type="SAM" id="SignalP"/>
    </source>
</evidence>
<feature type="region of interest" description="Disordered" evidence="3">
    <location>
        <begin position="32"/>
        <end position="68"/>
    </location>
</feature>
<organism evidence="6 7">
    <name type="scientific">Aurantiacibacter arachoides</name>
    <dbReference type="NCBI Taxonomy" id="1850444"/>
    <lineage>
        <taxon>Bacteria</taxon>
        <taxon>Pseudomonadati</taxon>
        <taxon>Pseudomonadota</taxon>
        <taxon>Alphaproteobacteria</taxon>
        <taxon>Sphingomonadales</taxon>
        <taxon>Erythrobacteraceae</taxon>
        <taxon>Aurantiacibacter</taxon>
    </lineage>
</organism>
<evidence type="ECO:0000256" key="3">
    <source>
        <dbReference type="SAM" id="MobiDB-lite"/>
    </source>
</evidence>
<dbReference type="EMBL" id="WTYH01000001">
    <property type="protein sequence ID" value="MXO93055.1"/>
    <property type="molecule type" value="Genomic_DNA"/>
</dbReference>
<feature type="compositionally biased region" description="Basic and acidic residues" evidence="3">
    <location>
        <begin position="263"/>
        <end position="272"/>
    </location>
</feature>
<dbReference type="AlphaFoldDB" id="A0A844ZYT7"/>
<dbReference type="GO" id="GO:0008168">
    <property type="term" value="F:methyltransferase activity"/>
    <property type="evidence" value="ECO:0007669"/>
    <property type="project" value="UniProtKB-KW"/>
</dbReference>
<dbReference type="InterPro" id="IPR041698">
    <property type="entry name" value="Methyltransf_25"/>
</dbReference>
<name>A0A844ZYT7_9SPHN</name>
<dbReference type="RefSeq" id="WP_131452364.1">
    <property type="nucleotide sequence ID" value="NZ_BMJK01000001.1"/>
</dbReference>
<feature type="region of interest" description="Disordered" evidence="3">
    <location>
        <begin position="233"/>
        <end position="272"/>
    </location>
</feature>
<keyword evidence="2 6" id="KW-0808">Transferase</keyword>
<dbReference type="SUPFAM" id="SSF53335">
    <property type="entry name" value="S-adenosyl-L-methionine-dependent methyltransferases"/>
    <property type="match status" value="1"/>
</dbReference>
<protein>
    <submittedName>
        <fullName evidence="6">Methyltransferase domain-containing protein</fullName>
    </submittedName>
</protein>
<dbReference type="OrthoDB" id="9784101at2"/>